<keyword evidence="1 7" id="KW-0436">Ligase</keyword>
<dbReference type="EC" id="6.3.4.15" evidence="5"/>
<dbReference type="GO" id="GO:0005524">
    <property type="term" value="F:ATP binding"/>
    <property type="evidence" value="ECO:0007669"/>
    <property type="project" value="UniProtKB-KW"/>
</dbReference>
<name>A0A538SCD8_UNCEI</name>
<sequence length="249" mass="26769">MGRRLEVWPELESTNDEAWDLLAAGAAVGTVIVADVQTRGRGRSGRTWHQAPRRGLALSVLLLPRERCPLTLVPLLAGLGLAEGLESLSVETELKWPNDVLIGGRKVAGVLCESRSGSGPARTVVMGVGVNVAEGPEDFPPEIHGSATSLRIEGNDLGREEVAAAFLNRLERLWILAEERGGAPIVEGWRRRATFWGRRVAVATRSGRLAGVAEDLDAEGRLLVQLDAGGRAALWAGEPELDPGMRIER</sequence>
<reference evidence="7 8" key="1">
    <citation type="journal article" date="2019" name="Nat. Microbiol.">
        <title>Mediterranean grassland soil C-N compound turnover is dependent on rainfall and depth, and is mediated by genomically divergent microorganisms.</title>
        <authorList>
            <person name="Diamond S."/>
            <person name="Andeer P.F."/>
            <person name="Li Z."/>
            <person name="Crits-Christoph A."/>
            <person name="Burstein D."/>
            <person name="Anantharaman K."/>
            <person name="Lane K.R."/>
            <person name="Thomas B.C."/>
            <person name="Pan C."/>
            <person name="Northen T.R."/>
            <person name="Banfield J.F."/>
        </authorList>
    </citation>
    <scope>NUCLEOTIDE SEQUENCE [LARGE SCALE GENOMIC DNA]</scope>
    <source>
        <strain evidence="7">WS_3</strain>
    </source>
</reference>
<dbReference type="NCBIfam" id="TIGR00121">
    <property type="entry name" value="birA_ligase"/>
    <property type="match status" value="1"/>
</dbReference>
<evidence type="ECO:0000259" key="6">
    <source>
        <dbReference type="PROSITE" id="PS51733"/>
    </source>
</evidence>
<keyword evidence="2" id="KW-0547">Nucleotide-binding</keyword>
<accession>A0A538SCD8</accession>
<keyword evidence="4" id="KW-0092">Biotin</keyword>
<feature type="domain" description="BPL/LPL catalytic" evidence="6">
    <location>
        <begin position="1"/>
        <end position="178"/>
    </location>
</feature>
<proteinExistence type="predicted"/>
<evidence type="ECO:0000256" key="5">
    <source>
        <dbReference type="ARBA" id="ARBA00024227"/>
    </source>
</evidence>
<dbReference type="SUPFAM" id="SSF55681">
    <property type="entry name" value="Class II aaRS and biotin synthetases"/>
    <property type="match status" value="1"/>
</dbReference>
<evidence type="ECO:0000256" key="3">
    <source>
        <dbReference type="ARBA" id="ARBA00022840"/>
    </source>
</evidence>
<evidence type="ECO:0000256" key="2">
    <source>
        <dbReference type="ARBA" id="ARBA00022741"/>
    </source>
</evidence>
<evidence type="ECO:0000313" key="8">
    <source>
        <dbReference type="Proteomes" id="UP000320184"/>
    </source>
</evidence>
<dbReference type="Pfam" id="PF02237">
    <property type="entry name" value="BPL_C"/>
    <property type="match status" value="1"/>
</dbReference>
<dbReference type="InterPro" id="IPR008988">
    <property type="entry name" value="Transcriptional_repressor_C"/>
</dbReference>
<dbReference type="PROSITE" id="PS51733">
    <property type="entry name" value="BPL_LPL_CATALYTIC"/>
    <property type="match status" value="1"/>
</dbReference>
<dbReference type="Gene3D" id="3.30.930.10">
    <property type="entry name" value="Bira Bifunctional Protein, Domain 2"/>
    <property type="match status" value="1"/>
</dbReference>
<dbReference type="GO" id="GO:0005737">
    <property type="term" value="C:cytoplasm"/>
    <property type="evidence" value="ECO:0007669"/>
    <property type="project" value="TreeGrafter"/>
</dbReference>
<dbReference type="CDD" id="cd16442">
    <property type="entry name" value="BPL"/>
    <property type="match status" value="1"/>
</dbReference>
<dbReference type="Proteomes" id="UP000320184">
    <property type="component" value="Unassembled WGS sequence"/>
</dbReference>
<protein>
    <recommendedName>
        <fullName evidence="5">biotin--[biotin carboxyl-carrier protein] ligase</fullName>
        <ecNumber evidence="5">6.3.4.15</ecNumber>
    </recommendedName>
</protein>
<organism evidence="7 8">
    <name type="scientific">Eiseniibacteriota bacterium</name>
    <dbReference type="NCBI Taxonomy" id="2212470"/>
    <lineage>
        <taxon>Bacteria</taxon>
        <taxon>Candidatus Eiseniibacteriota</taxon>
    </lineage>
</organism>
<dbReference type="EMBL" id="VBOT01000128">
    <property type="protein sequence ID" value="TMQ49041.1"/>
    <property type="molecule type" value="Genomic_DNA"/>
</dbReference>
<dbReference type="InterPro" id="IPR045864">
    <property type="entry name" value="aa-tRNA-synth_II/BPL/LPL"/>
</dbReference>
<comment type="caution">
    <text evidence="7">The sequence shown here is derived from an EMBL/GenBank/DDBJ whole genome shotgun (WGS) entry which is preliminary data.</text>
</comment>
<evidence type="ECO:0000256" key="4">
    <source>
        <dbReference type="ARBA" id="ARBA00023267"/>
    </source>
</evidence>
<dbReference type="GO" id="GO:0004077">
    <property type="term" value="F:biotin--[biotin carboxyl-carrier protein] ligase activity"/>
    <property type="evidence" value="ECO:0007669"/>
    <property type="project" value="UniProtKB-EC"/>
</dbReference>
<dbReference type="InterPro" id="IPR003142">
    <property type="entry name" value="BPL_C"/>
</dbReference>
<evidence type="ECO:0000256" key="1">
    <source>
        <dbReference type="ARBA" id="ARBA00022598"/>
    </source>
</evidence>
<evidence type="ECO:0000313" key="7">
    <source>
        <dbReference type="EMBL" id="TMQ49041.1"/>
    </source>
</evidence>
<dbReference type="PANTHER" id="PTHR12835">
    <property type="entry name" value="BIOTIN PROTEIN LIGASE"/>
    <property type="match status" value="1"/>
</dbReference>
<dbReference type="SUPFAM" id="SSF50037">
    <property type="entry name" value="C-terminal domain of transcriptional repressors"/>
    <property type="match status" value="1"/>
</dbReference>
<keyword evidence="3" id="KW-0067">ATP-binding</keyword>
<dbReference type="Gene3D" id="2.30.30.100">
    <property type="match status" value="1"/>
</dbReference>
<dbReference type="InterPro" id="IPR004408">
    <property type="entry name" value="Biotin_CoA_COase_ligase"/>
</dbReference>
<gene>
    <name evidence="7" type="ORF">E6K73_10545</name>
</gene>
<dbReference type="Pfam" id="PF03099">
    <property type="entry name" value="BPL_LplA_LipB"/>
    <property type="match status" value="1"/>
</dbReference>
<dbReference type="AlphaFoldDB" id="A0A538SCD8"/>
<dbReference type="PANTHER" id="PTHR12835:SF5">
    <property type="entry name" value="BIOTIN--PROTEIN LIGASE"/>
    <property type="match status" value="1"/>
</dbReference>
<dbReference type="InterPro" id="IPR004143">
    <property type="entry name" value="BPL_LPL_catalytic"/>
</dbReference>